<evidence type="ECO:0000313" key="8">
    <source>
        <dbReference type="Proteomes" id="UP000185674"/>
    </source>
</evidence>
<dbReference type="SUPFAM" id="SSF118215">
    <property type="entry name" value="Proton glutamate symport protein"/>
    <property type="match status" value="1"/>
</dbReference>
<dbReference type="KEGG" id="asol:BEN76_16135"/>
<feature type="transmembrane region" description="Helical" evidence="6">
    <location>
        <begin position="264"/>
        <end position="285"/>
    </location>
</feature>
<comment type="subcellular location">
    <subcellularLocation>
        <location evidence="1">Membrane</location>
        <topology evidence="1">Multi-pass membrane protein</topology>
    </subcellularLocation>
</comment>
<evidence type="ECO:0000256" key="6">
    <source>
        <dbReference type="SAM" id="Phobius"/>
    </source>
</evidence>
<sequence>MKKLKLHHLIFMAMILGAVFGFLTNVDGRLFGIPVLGLYTLLGDIFLNALKMVVIPLIMLAVVNGMISVGNDDHIGRLGFKTTSFYLVSCTVAVFIGLAAANIFMPGIINGVPAKEMLGLAASTTDVLQRVEGRSIGDFGQILLQFFPANLVQAAGDNQLLGLIVFALLCGFFLNKTNGKAAETLKDVVNASYDVIMKITMLIISFAPIGVFGLIAAIVTRTGFDAMQPLAWFFLTVVVALFVHAFVVSTLAVKILTRRSPVRLLQAMFPALLTAFSSASSAATLPINMECAHNRAGISKRVTSFMMPLGATVNMNGTALYECVAVIFIAQAYGMHLSLTTQFFIVIAAVLTSIGVAAVPAASLVAITLILTMVGLPAEAIGLILVTDRILDMFRTSVNMWGDAIGATLVAHSEGEKSILSLPVEEMEEKQLKLQAQEMQRS</sequence>
<dbReference type="InterPro" id="IPR036458">
    <property type="entry name" value="Na:dicarbo_symporter_sf"/>
</dbReference>
<protein>
    <submittedName>
        <fullName evidence="7">Dicarboxylate/amino acid:cation symporter</fullName>
    </submittedName>
</protein>
<dbReference type="PRINTS" id="PR00173">
    <property type="entry name" value="EDTRNSPORT"/>
</dbReference>
<dbReference type="EMBL" id="CP016896">
    <property type="protein sequence ID" value="APV37449.1"/>
    <property type="molecule type" value="Genomic_DNA"/>
</dbReference>
<evidence type="ECO:0000256" key="4">
    <source>
        <dbReference type="ARBA" id="ARBA00022989"/>
    </source>
</evidence>
<feature type="transmembrane region" description="Helical" evidence="6">
    <location>
        <begin position="158"/>
        <end position="174"/>
    </location>
</feature>
<dbReference type="PANTHER" id="PTHR11958:SF63">
    <property type="entry name" value="AMINO ACID TRANSPORTER"/>
    <property type="match status" value="1"/>
</dbReference>
<evidence type="ECO:0000256" key="1">
    <source>
        <dbReference type="ARBA" id="ARBA00004141"/>
    </source>
</evidence>
<feature type="transmembrane region" description="Helical" evidence="6">
    <location>
        <begin position="83"/>
        <end position="109"/>
    </location>
</feature>
<feature type="transmembrane region" description="Helical" evidence="6">
    <location>
        <begin position="364"/>
        <end position="386"/>
    </location>
</feature>
<reference evidence="7 8" key="1">
    <citation type="submission" date="2016-08" db="EMBL/GenBank/DDBJ databases">
        <title>Complete genome sequence of Acinetobacter baylyi strain GFJ2.</title>
        <authorList>
            <person name="Tabata M."/>
            <person name="Kuboki S."/>
            <person name="Gibu N."/>
            <person name="Kinouchi Y."/>
            <person name="Vangnai A."/>
            <person name="Kasai D."/>
            <person name="Fukuda M."/>
        </authorList>
    </citation>
    <scope>NUCLEOTIDE SEQUENCE [LARGE SCALE GENOMIC DNA]</scope>
    <source>
        <strain evidence="7 8">GFJ2</strain>
    </source>
</reference>
<evidence type="ECO:0000256" key="3">
    <source>
        <dbReference type="ARBA" id="ARBA00022692"/>
    </source>
</evidence>
<organism evidence="7 8">
    <name type="scientific">Acinetobacter soli</name>
    <dbReference type="NCBI Taxonomy" id="487316"/>
    <lineage>
        <taxon>Bacteria</taxon>
        <taxon>Pseudomonadati</taxon>
        <taxon>Pseudomonadota</taxon>
        <taxon>Gammaproteobacteria</taxon>
        <taxon>Moraxellales</taxon>
        <taxon>Moraxellaceae</taxon>
        <taxon>Acinetobacter</taxon>
    </lineage>
</organism>
<name>A0A1P8EML4_9GAMM</name>
<dbReference type="InterPro" id="IPR001991">
    <property type="entry name" value="Na-dicarboxylate_symporter"/>
</dbReference>
<dbReference type="AlphaFoldDB" id="A0A1P8EML4"/>
<feature type="transmembrane region" description="Helical" evidence="6">
    <location>
        <begin position="231"/>
        <end position="252"/>
    </location>
</feature>
<dbReference type="RefSeq" id="WP_076033528.1">
    <property type="nucleotide sequence ID" value="NZ_BHGE01000040.1"/>
</dbReference>
<keyword evidence="4 6" id="KW-1133">Transmembrane helix</keyword>
<dbReference type="InterPro" id="IPR050746">
    <property type="entry name" value="DAACS"/>
</dbReference>
<proteinExistence type="predicted"/>
<dbReference type="Gene3D" id="1.10.3860.10">
    <property type="entry name" value="Sodium:dicarboxylate symporter"/>
    <property type="match status" value="1"/>
</dbReference>
<dbReference type="GO" id="GO:0016020">
    <property type="term" value="C:membrane"/>
    <property type="evidence" value="ECO:0007669"/>
    <property type="project" value="UniProtKB-SubCell"/>
</dbReference>
<keyword evidence="2" id="KW-0813">Transport</keyword>
<dbReference type="GO" id="GO:0015293">
    <property type="term" value="F:symporter activity"/>
    <property type="evidence" value="ECO:0007669"/>
    <property type="project" value="InterPro"/>
</dbReference>
<keyword evidence="3 6" id="KW-0812">Transmembrane</keyword>
<dbReference type="Pfam" id="PF00375">
    <property type="entry name" value="SDF"/>
    <property type="match status" value="1"/>
</dbReference>
<feature type="transmembrane region" description="Helical" evidence="6">
    <location>
        <begin position="305"/>
        <end position="330"/>
    </location>
</feature>
<evidence type="ECO:0000313" key="7">
    <source>
        <dbReference type="EMBL" id="APV37449.1"/>
    </source>
</evidence>
<dbReference type="STRING" id="487316.BEN76_16135"/>
<feature type="transmembrane region" description="Helical" evidence="6">
    <location>
        <begin position="6"/>
        <end position="23"/>
    </location>
</feature>
<evidence type="ECO:0000256" key="5">
    <source>
        <dbReference type="ARBA" id="ARBA00023136"/>
    </source>
</evidence>
<dbReference type="Proteomes" id="UP000185674">
    <property type="component" value="Chromosome"/>
</dbReference>
<dbReference type="PANTHER" id="PTHR11958">
    <property type="entry name" value="SODIUM/DICARBOXYLATE SYMPORTER-RELATED"/>
    <property type="match status" value="1"/>
</dbReference>
<accession>A0A1P8EML4</accession>
<keyword evidence="5 6" id="KW-0472">Membrane</keyword>
<gene>
    <name evidence="7" type="ORF">BEN76_16135</name>
</gene>
<evidence type="ECO:0000256" key="2">
    <source>
        <dbReference type="ARBA" id="ARBA00022448"/>
    </source>
</evidence>
<feature type="transmembrane region" description="Helical" evidence="6">
    <location>
        <begin position="195"/>
        <end position="219"/>
    </location>
</feature>
<feature type="transmembrane region" description="Helical" evidence="6">
    <location>
        <begin position="337"/>
        <end position="358"/>
    </location>
</feature>